<protein>
    <submittedName>
        <fullName evidence="1">Uncharacterized protein</fullName>
    </submittedName>
</protein>
<dbReference type="AlphaFoldDB" id="K0ILZ1"/>
<proteinExistence type="predicted"/>
<organism evidence="1 2">
    <name type="scientific">Nitrososphaera gargensis (strain Ga9.2)</name>
    <dbReference type="NCBI Taxonomy" id="1237085"/>
    <lineage>
        <taxon>Archaea</taxon>
        <taxon>Nitrososphaerota</taxon>
        <taxon>Nitrososphaeria</taxon>
        <taxon>Nitrososphaerales</taxon>
        <taxon>Nitrososphaeraceae</taxon>
        <taxon>Nitrososphaera</taxon>
    </lineage>
</organism>
<evidence type="ECO:0000313" key="1">
    <source>
        <dbReference type="EMBL" id="AFU57454.1"/>
    </source>
</evidence>
<accession>K0ILZ1</accession>
<gene>
    <name evidence="1" type="ordered locus">Ngar_c05110</name>
</gene>
<reference evidence="1 2" key="1">
    <citation type="journal article" date="2012" name="Environ. Microbiol.">
        <title>The genome of the ammonia-oxidizing Candidatus Nitrososphaera gargensis: insights into metabolic versatility and environmental adaptations.</title>
        <authorList>
            <person name="Spang A."/>
            <person name="Poehlein A."/>
            <person name="Offre P."/>
            <person name="Zumbragel S."/>
            <person name="Haider S."/>
            <person name="Rychlik N."/>
            <person name="Nowka B."/>
            <person name="Schmeisser C."/>
            <person name="Lebedeva E.V."/>
            <person name="Rattei T."/>
            <person name="Bohm C."/>
            <person name="Schmid M."/>
            <person name="Galushko A."/>
            <person name="Hatzenpichler R."/>
            <person name="Weinmaier T."/>
            <person name="Daniel R."/>
            <person name="Schleper C."/>
            <person name="Spieck E."/>
            <person name="Streit W."/>
            <person name="Wagner M."/>
        </authorList>
    </citation>
    <scope>NUCLEOTIDE SEQUENCE [LARGE SCALE GENOMIC DNA]</scope>
    <source>
        <strain evidence="2">Ga9.2</strain>
    </source>
</reference>
<dbReference type="Proteomes" id="UP000008037">
    <property type="component" value="Chromosome"/>
</dbReference>
<dbReference type="EMBL" id="CP002408">
    <property type="protein sequence ID" value="AFU57454.1"/>
    <property type="molecule type" value="Genomic_DNA"/>
</dbReference>
<name>K0ILZ1_NITGG</name>
<dbReference type="KEGG" id="nga:Ngar_c05110"/>
<sequence length="109" mass="12875">MPKLERYWKSSKRKAPDFTNFLNDLLADIVETERFQEIIAPRMIKLGLDQDNLNCMYIKDEKDNKIAEVFLNDNKLYCQLDKSHNCNHVMFALLQPEVSRLQIKKPSKS</sequence>
<dbReference type="InParanoid" id="K0ILZ1"/>
<keyword evidence="2" id="KW-1185">Reference proteome</keyword>
<dbReference type="HOGENOM" id="CLU_153621_0_0_2"/>
<evidence type="ECO:0000313" key="2">
    <source>
        <dbReference type="Proteomes" id="UP000008037"/>
    </source>
</evidence>
<dbReference type="BioCyc" id="CNIT1237085:G1324-509-MONOMER"/>